<reference evidence="6 7" key="1">
    <citation type="journal article" date="2022" name="Evol. Bioinform. Online">
        <title>Draft Genome Sequence of Oceanobacillus jordanicus Strain GSFE11, a Halotolerant Plant Growth-Promoting Bacterial Endophyte Isolated From the Jordan Valley.</title>
        <authorList>
            <person name="Alhindi T."/>
            <person name="Albdaiwi R."/>
        </authorList>
    </citation>
    <scope>NUCLEOTIDE SEQUENCE [LARGE SCALE GENOMIC DNA]</scope>
    <source>
        <strain evidence="6 7">GSFE11</strain>
    </source>
</reference>
<dbReference type="PANTHER" id="PTHR30385">
    <property type="entry name" value="SIGMA FACTOR F FLAGELLAR"/>
    <property type="match status" value="1"/>
</dbReference>
<dbReference type="InterPro" id="IPR014284">
    <property type="entry name" value="RNA_pol_sigma-70_dom"/>
</dbReference>
<evidence type="ECO:0000259" key="5">
    <source>
        <dbReference type="PROSITE" id="PS00716"/>
    </source>
</evidence>
<keyword evidence="4" id="KW-0804">Transcription</keyword>
<dbReference type="PANTHER" id="PTHR30385:SF7">
    <property type="entry name" value="RNA POLYMERASE SIGMA FACTOR FLIA"/>
    <property type="match status" value="1"/>
</dbReference>
<keyword evidence="1" id="KW-0805">Transcription regulation</keyword>
<dbReference type="NCBIfam" id="NF005809">
    <property type="entry name" value="PRK07670.1"/>
    <property type="match status" value="1"/>
</dbReference>
<evidence type="ECO:0000313" key="7">
    <source>
        <dbReference type="Proteomes" id="UP001199631"/>
    </source>
</evidence>
<dbReference type="NCBIfam" id="NF005413">
    <property type="entry name" value="PRK06986.1"/>
    <property type="match status" value="1"/>
</dbReference>
<dbReference type="CDD" id="cd06171">
    <property type="entry name" value="Sigma70_r4"/>
    <property type="match status" value="1"/>
</dbReference>
<dbReference type="GO" id="GO:0006352">
    <property type="term" value="P:DNA-templated transcription initiation"/>
    <property type="evidence" value="ECO:0007669"/>
    <property type="project" value="InterPro"/>
</dbReference>
<dbReference type="AlphaFoldDB" id="A0AAW5B3V6"/>
<sequence>MMTVNKSSHEQKLWHDWQTRKDNDAANELIQTYMYLVSYHTDRISSHLPSSVNRDDVKSFGLLGLYDALKKFEPARDLKFDTYASFRIRGAIMDGLRREDWLPRSLREKTKKLEQLTHSLEQALQRMPTMEEIAEKAGLGVKEVETILNDSLFANVLSIEEKPKDGRSELKEGIGYAVPDETTVLPELNVLSNELKKELAEGISSLNENEQMVISLFYQDELSLTEIGQVLGLTTSRISQIHKKSIVKLRSTLKKIQAVN</sequence>
<accession>A0AAW5B3V6</accession>
<dbReference type="PIRSF" id="PIRSF000770">
    <property type="entry name" value="RNA_pol_sigma-SigE/K"/>
    <property type="match status" value="1"/>
</dbReference>
<evidence type="ECO:0000313" key="6">
    <source>
        <dbReference type="EMBL" id="MCG3419071.1"/>
    </source>
</evidence>
<dbReference type="InterPro" id="IPR013324">
    <property type="entry name" value="RNA_pol_sigma_r3/r4-like"/>
</dbReference>
<dbReference type="InterPro" id="IPR000943">
    <property type="entry name" value="RNA_pol_sigma70"/>
</dbReference>
<dbReference type="InterPro" id="IPR007630">
    <property type="entry name" value="RNA_pol_sigma70_r4"/>
</dbReference>
<dbReference type="Pfam" id="PF04542">
    <property type="entry name" value="Sigma70_r2"/>
    <property type="match status" value="1"/>
</dbReference>
<dbReference type="NCBIfam" id="TIGR02479">
    <property type="entry name" value="FliA_WhiG"/>
    <property type="match status" value="1"/>
</dbReference>
<dbReference type="InterPro" id="IPR007624">
    <property type="entry name" value="RNA_pol_sigma70_r3"/>
</dbReference>
<dbReference type="Proteomes" id="UP001199631">
    <property type="component" value="Unassembled WGS sequence"/>
</dbReference>
<protein>
    <submittedName>
        <fullName evidence="6">FliA/WhiG family RNA polymerase sigma factor</fullName>
    </submittedName>
</protein>
<dbReference type="InterPro" id="IPR007627">
    <property type="entry name" value="RNA_pol_sigma70_r2"/>
</dbReference>
<gene>
    <name evidence="6" type="ORF">K3T81_07905</name>
</gene>
<evidence type="ECO:0000256" key="3">
    <source>
        <dbReference type="ARBA" id="ARBA00023125"/>
    </source>
</evidence>
<dbReference type="GO" id="GO:0003899">
    <property type="term" value="F:DNA-directed RNA polymerase activity"/>
    <property type="evidence" value="ECO:0007669"/>
    <property type="project" value="InterPro"/>
</dbReference>
<dbReference type="InterPro" id="IPR012845">
    <property type="entry name" value="RNA_pol_sigma_FliA_WhiG"/>
</dbReference>
<organism evidence="6 7">
    <name type="scientific">Oceanobacillus jordanicus</name>
    <dbReference type="NCBI Taxonomy" id="2867266"/>
    <lineage>
        <taxon>Bacteria</taxon>
        <taxon>Bacillati</taxon>
        <taxon>Bacillota</taxon>
        <taxon>Bacilli</taxon>
        <taxon>Bacillales</taxon>
        <taxon>Bacillaceae</taxon>
        <taxon>Oceanobacillus</taxon>
    </lineage>
</organism>
<dbReference type="Gene3D" id="1.10.1740.10">
    <property type="match status" value="1"/>
</dbReference>
<keyword evidence="7" id="KW-1185">Reference proteome</keyword>
<dbReference type="Gene3D" id="1.20.140.160">
    <property type="match status" value="1"/>
</dbReference>
<dbReference type="PROSITE" id="PS00716">
    <property type="entry name" value="SIGMA70_2"/>
    <property type="match status" value="1"/>
</dbReference>
<dbReference type="InterPro" id="IPR013325">
    <property type="entry name" value="RNA_pol_sigma_r2"/>
</dbReference>
<keyword evidence="2" id="KW-0731">Sigma factor</keyword>
<dbReference type="GO" id="GO:0003677">
    <property type="term" value="F:DNA binding"/>
    <property type="evidence" value="ECO:0007669"/>
    <property type="project" value="UniProtKB-KW"/>
</dbReference>
<dbReference type="NCBIfam" id="TIGR02937">
    <property type="entry name" value="sigma70-ECF"/>
    <property type="match status" value="1"/>
</dbReference>
<keyword evidence="3" id="KW-0238">DNA-binding</keyword>
<dbReference type="GO" id="GO:0016987">
    <property type="term" value="F:sigma factor activity"/>
    <property type="evidence" value="ECO:0007669"/>
    <property type="project" value="UniProtKB-KW"/>
</dbReference>
<dbReference type="SUPFAM" id="SSF88946">
    <property type="entry name" value="Sigma2 domain of RNA polymerase sigma factors"/>
    <property type="match status" value="1"/>
</dbReference>
<dbReference type="Pfam" id="PF04545">
    <property type="entry name" value="Sigma70_r4"/>
    <property type="match status" value="1"/>
</dbReference>
<dbReference type="SUPFAM" id="SSF88659">
    <property type="entry name" value="Sigma3 and sigma4 domains of RNA polymerase sigma factors"/>
    <property type="match status" value="2"/>
</dbReference>
<evidence type="ECO:0000256" key="2">
    <source>
        <dbReference type="ARBA" id="ARBA00023082"/>
    </source>
</evidence>
<dbReference type="PRINTS" id="PR00046">
    <property type="entry name" value="SIGMA70FCT"/>
</dbReference>
<proteinExistence type="predicted"/>
<evidence type="ECO:0000256" key="4">
    <source>
        <dbReference type="ARBA" id="ARBA00023163"/>
    </source>
</evidence>
<comment type="caution">
    <text evidence="6">The sequence shown here is derived from an EMBL/GenBank/DDBJ whole genome shotgun (WGS) entry which is preliminary data.</text>
</comment>
<feature type="domain" description="RNA polymerase sigma-70" evidence="5">
    <location>
        <begin position="223"/>
        <end position="249"/>
    </location>
</feature>
<dbReference type="Pfam" id="PF04539">
    <property type="entry name" value="Sigma70_r3"/>
    <property type="match status" value="1"/>
</dbReference>
<evidence type="ECO:0000256" key="1">
    <source>
        <dbReference type="ARBA" id="ARBA00023015"/>
    </source>
</evidence>
<name>A0AAW5B3V6_9BACI</name>
<dbReference type="EMBL" id="JAIFZM010000005">
    <property type="protein sequence ID" value="MCG3419071.1"/>
    <property type="molecule type" value="Genomic_DNA"/>
</dbReference>